<comment type="caution">
    <text evidence="2">The sequence shown here is derived from an EMBL/GenBank/DDBJ whole genome shotgun (WGS) entry which is preliminary data.</text>
</comment>
<sequence length="183" mass="20707">MEKISEAQTARSQEQLRPLTEKERKIVIHSCPKASSMNYIPLPLNNTASSTVKKADSALYGIQLTFAQATRPIEYYVRRRIQESSGIDIKEDHEVLFARTGAFNKTYATRTYSIQVANETRGFSRPHSQEAWDEPPENPALSRKYVMMTSTSITTSAEAVSTKTTDRKSNFRGRGRGRRRGSQ</sequence>
<dbReference type="OrthoDB" id="5545891at2759"/>
<dbReference type="AlphaFoldDB" id="A0A1R1X1R1"/>
<reference evidence="2 3" key="1">
    <citation type="submission" date="2017-01" db="EMBL/GenBank/DDBJ databases">
        <authorList>
            <person name="Mah S.A."/>
            <person name="Swanson W.J."/>
            <person name="Moy G.W."/>
            <person name="Vacquier V.D."/>
        </authorList>
    </citation>
    <scope>NUCLEOTIDE SEQUENCE [LARGE SCALE GENOMIC DNA]</scope>
    <source>
        <strain evidence="2 3">GSMNP</strain>
    </source>
</reference>
<evidence type="ECO:0000313" key="2">
    <source>
        <dbReference type="EMBL" id="OMJ08551.1"/>
    </source>
</evidence>
<name>A0A1R1X1R1_9FUNG</name>
<organism evidence="2 3">
    <name type="scientific">Smittium culicis</name>
    <dbReference type="NCBI Taxonomy" id="133412"/>
    <lineage>
        <taxon>Eukaryota</taxon>
        <taxon>Fungi</taxon>
        <taxon>Fungi incertae sedis</taxon>
        <taxon>Zoopagomycota</taxon>
        <taxon>Kickxellomycotina</taxon>
        <taxon>Harpellomycetes</taxon>
        <taxon>Harpellales</taxon>
        <taxon>Legeriomycetaceae</taxon>
        <taxon>Smittium</taxon>
    </lineage>
</organism>
<dbReference type="Proteomes" id="UP000187283">
    <property type="component" value="Unassembled WGS sequence"/>
</dbReference>
<feature type="compositionally biased region" description="Polar residues" evidence="1">
    <location>
        <begin position="153"/>
        <end position="163"/>
    </location>
</feature>
<keyword evidence="3" id="KW-1185">Reference proteome</keyword>
<gene>
    <name evidence="2" type="ORF">AYI70_g11476</name>
</gene>
<accession>A0A1R1X1R1</accession>
<evidence type="ECO:0000313" key="3">
    <source>
        <dbReference type="Proteomes" id="UP000187283"/>
    </source>
</evidence>
<dbReference type="EMBL" id="LSSN01005765">
    <property type="protein sequence ID" value="OMJ08551.1"/>
    <property type="molecule type" value="Genomic_DNA"/>
</dbReference>
<proteinExistence type="predicted"/>
<evidence type="ECO:0000256" key="1">
    <source>
        <dbReference type="SAM" id="MobiDB-lite"/>
    </source>
</evidence>
<feature type="compositionally biased region" description="Basic residues" evidence="1">
    <location>
        <begin position="170"/>
        <end position="183"/>
    </location>
</feature>
<feature type="region of interest" description="Disordered" evidence="1">
    <location>
        <begin position="153"/>
        <end position="183"/>
    </location>
</feature>
<protein>
    <submittedName>
        <fullName evidence="2">Uncharacterized protein</fullName>
    </submittedName>
</protein>